<reference evidence="2" key="1">
    <citation type="submission" date="2021-12" db="EMBL/GenBank/DDBJ databases">
        <authorList>
            <person name="King R."/>
        </authorList>
    </citation>
    <scope>NUCLEOTIDE SEQUENCE</scope>
</reference>
<protein>
    <submittedName>
        <fullName evidence="2">Uncharacterized protein</fullName>
    </submittedName>
</protein>
<dbReference type="EMBL" id="LR824023">
    <property type="protein sequence ID" value="CAH0594002.1"/>
    <property type="molecule type" value="Genomic_DNA"/>
</dbReference>
<feature type="coiled-coil region" evidence="1">
    <location>
        <begin position="582"/>
        <end position="609"/>
    </location>
</feature>
<evidence type="ECO:0000256" key="1">
    <source>
        <dbReference type="SAM" id="Coils"/>
    </source>
</evidence>
<proteinExistence type="predicted"/>
<dbReference type="Pfam" id="PF05186">
    <property type="entry name" value="Dpy-30"/>
    <property type="match status" value="1"/>
</dbReference>
<accession>A0A9P0BW95</accession>
<dbReference type="Proteomes" id="UP001154114">
    <property type="component" value="Chromosome 20"/>
</dbReference>
<evidence type="ECO:0000313" key="2">
    <source>
        <dbReference type="EMBL" id="CAH0594002.1"/>
    </source>
</evidence>
<evidence type="ECO:0000313" key="3">
    <source>
        <dbReference type="Proteomes" id="UP001154114"/>
    </source>
</evidence>
<gene>
    <name evidence="2" type="ORF">CINC_LOCUS6022</name>
</gene>
<dbReference type="InterPro" id="IPR007858">
    <property type="entry name" value="Dpy-30_motif"/>
</dbReference>
<keyword evidence="3" id="KW-1185">Reference proteome</keyword>
<dbReference type="OrthoDB" id="432281at2759"/>
<organism evidence="2 3">
    <name type="scientific">Chrysodeixis includens</name>
    <name type="common">Soybean looper</name>
    <name type="synonym">Pseudoplusia includens</name>
    <dbReference type="NCBI Taxonomy" id="689277"/>
    <lineage>
        <taxon>Eukaryota</taxon>
        <taxon>Metazoa</taxon>
        <taxon>Ecdysozoa</taxon>
        <taxon>Arthropoda</taxon>
        <taxon>Hexapoda</taxon>
        <taxon>Insecta</taxon>
        <taxon>Pterygota</taxon>
        <taxon>Neoptera</taxon>
        <taxon>Endopterygota</taxon>
        <taxon>Lepidoptera</taxon>
        <taxon>Glossata</taxon>
        <taxon>Ditrysia</taxon>
        <taxon>Noctuoidea</taxon>
        <taxon>Noctuidae</taxon>
        <taxon>Plusiinae</taxon>
        <taxon>Chrysodeixis</taxon>
    </lineage>
</organism>
<sequence>MASFACYSVSKEKTSDAYKELISHFRRNQLPTVHRERLVRSAAYAHFDDHDHKDVRSYVYKDFLYQLRKTEFLTPCVMLCDNPAPHLKTYVRLIEETKILDGLRSNAYYGELKKKVTSFLNYFTHVIDEVIRRTDKYLYNVDNQRLMSLLDSTIDMATENQDNFLKEFTAITEIDKIKVHEIEEGHNNYVDAIRQLRDSMAYMNKVETFEDFAKEQFDISTKKVNELCTFTHAYISGMLADRLYEIEVSLEETVDRLNTNKRRYNEECSQNLKGLIHDLYEKNKEYLHVQRRDRSRSVDSAEINRSIEVIKNKIENCGNQETLARLELETKFWSTRLKEFSEIAHILNSLKIELENLVEAERKYKILKAKGDPATKTICFEAMGENFIKRKQYLEEKIKEISKTLVTFFCVRGTDRILFSDDVGAYYCDEFNHQNYVTHHSLKAYHVNCDGKFVEYSEAVPYYFDEHGRYTLVDGEKVHQCAPCTSQYKLDQDGLFNKITVDCGHSTKFNENCKLDIKEATDVEMLPTKELIDITRTLEPETVKYLWDSYGMILPEVLYELCLAKPSNPIYYLAHILLKRRFESTNAELAKYRELADKYRSDIHSERKEVYMAAHRAWKSGQVKRRKPEESDDTNDWATFNHQAAERDFINALNEERM</sequence>
<dbReference type="AlphaFoldDB" id="A0A9P0BW95"/>
<name>A0A9P0BW95_CHRIL</name>
<keyword evidence="1" id="KW-0175">Coiled coil</keyword>